<dbReference type="Gene3D" id="3.40.50.2000">
    <property type="entry name" value="Glycogen Phosphorylase B"/>
    <property type="match status" value="1"/>
</dbReference>
<dbReference type="Proteomes" id="UP000001962">
    <property type="component" value="Chromosome"/>
</dbReference>
<feature type="active site" description="Proton acceptor" evidence="1">
    <location>
        <position position="30"/>
    </location>
</feature>
<dbReference type="KEGG" id="aeh:Mlg_2325"/>
<evidence type="ECO:0000256" key="3">
    <source>
        <dbReference type="SAM" id="MobiDB-lite"/>
    </source>
</evidence>
<evidence type="ECO:0000259" key="4">
    <source>
        <dbReference type="Pfam" id="PF04101"/>
    </source>
</evidence>
<feature type="region of interest" description="Disordered" evidence="3">
    <location>
        <begin position="79"/>
        <end position="103"/>
    </location>
</feature>
<feature type="binding site" evidence="2">
    <location>
        <position position="309"/>
    </location>
    <ligand>
        <name>substrate</name>
    </ligand>
</feature>
<name>Q0A672_ALKEH</name>
<dbReference type="EMBL" id="CP000453">
    <property type="protein sequence ID" value="ABI57665.1"/>
    <property type="molecule type" value="Genomic_DNA"/>
</dbReference>
<dbReference type="NCBIfam" id="TIGR03590">
    <property type="entry name" value="PseG"/>
    <property type="match status" value="1"/>
</dbReference>
<proteinExistence type="predicted"/>
<organism evidence="5 6">
    <name type="scientific">Alkalilimnicola ehrlichii (strain ATCC BAA-1101 / DSM 17681 / MLHE-1)</name>
    <dbReference type="NCBI Taxonomy" id="187272"/>
    <lineage>
        <taxon>Bacteria</taxon>
        <taxon>Pseudomonadati</taxon>
        <taxon>Pseudomonadota</taxon>
        <taxon>Gammaproteobacteria</taxon>
        <taxon>Chromatiales</taxon>
        <taxon>Ectothiorhodospiraceae</taxon>
        <taxon>Alkalilimnicola</taxon>
    </lineage>
</organism>
<protein>
    <submittedName>
        <fullName evidence="5">Putative polysaccharide biosynthesis protein</fullName>
    </submittedName>
</protein>
<feature type="domain" description="Glycosyl transferase family 28 C-terminal" evidence="4">
    <location>
        <begin position="235"/>
        <end position="340"/>
    </location>
</feature>
<evidence type="ECO:0000256" key="1">
    <source>
        <dbReference type="PIRSR" id="PIRSR620023-1"/>
    </source>
</evidence>
<feature type="binding site" evidence="2">
    <location>
        <position position="201"/>
    </location>
    <ligand>
        <name>substrate</name>
    </ligand>
</feature>
<gene>
    <name evidence="5" type="ordered locus">Mlg_2325</name>
</gene>
<evidence type="ECO:0000256" key="2">
    <source>
        <dbReference type="PIRSR" id="PIRSR620023-2"/>
    </source>
</evidence>
<dbReference type="Gene3D" id="3.40.50.11190">
    <property type="match status" value="1"/>
</dbReference>
<dbReference type="SUPFAM" id="SSF53756">
    <property type="entry name" value="UDP-Glycosyltransferase/glycogen phosphorylase"/>
    <property type="match status" value="1"/>
</dbReference>
<dbReference type="PANTHER" id="PTHR21015">
    <property type="entry name" value="UDP-N-ACETYLGLUCOSAMINE--N-ACETYLMURAMYL-(PENTAPEPTIDE) PYROPHOSPHORYL-UNDECAPRENOL N-ACETYLGLUCOSAMINE TRANSFERASE 1"/>
    <property type="match status" value="1"/>
</dbReference>
<evidence type="ECO:0000313" key="5">
    <source>
        <dbReference type="EMBL" id="ABI57665.1"/>
    </source>
</evidence>
<dbReference type="InterPro" id="IPR007235">
    <property type="entry name" value="Glyco_trans_28_C"/>
</dbReference>
<dbReference type="GO" id="GO:0016758">
    <property type="term" value="F:hexosyltransferase activity"/>
    <property type="evidence" value="ECO:0007669"/>
    <property type="project" value="InterPro"/>
</dbReference>
<dbReference type="InterPro" id="IPR020023">
    <property type="entry name" value="PseG"/>
</dbReference>
<dbReference type="AlphaFoldDB" id="Q0A672"/>
<dbReference type="HOGENOM" id="CLU_023406_0_0_6"/>
<sequence>MAVAAQHRTTTGGMRVAFRVDASLAIGSGHVMRCLTLAGALCEQGADCHFLCREPQGHLNSQIAERGFAVHRLPAVEDGSITSPAGSGRSASVDDEPPQPKHAEWLQTTQATDARQSLETLRELAPDWLIVDHYALDAQWEARVREAIPGMRVMVIDDLADRLHQADLLLDQNLGRKAEDYRDLVPAHCRLLVGPKYALLRPEFAEWREWSLERRQENGPVRRLLVSLGGVDRDNVTGQVLDALSEVELSKEMEITVVMGASAPWLEAVRGRARQMPCSTEVVVNVDDMARRMAEANLAIGAAGSTAWERCCLGLPTIVLVLAENQREIARSLHRAGVAHSLGAPDALFDLVGQWPMITQPEYLKGLSRKAASLVDGRGAVRVRNGLMGVEMANEANDG</sequence>
<accession>Q0A672</accession>
<dbReference type="Pfam" id="PF04101">
    <property type="entry name" value="Glyco_tran_28_C"/>
    <property type="match status" value="1"/>
</dbReference>
<dbReference type="eggNOG" id="COG3980">
    <property type="taxonomic scope" value="Bacteria"/>
</dbReference>
<dbReference type="PANTHER" id="PTHR21015:SF22">
    <property type="entry name" value="GLYCOSYLTRANSFERASE"/>
    <property type="match status" value="1"/>
</dbReference>
<keyword evidence="6" id="KW-1185">Reference proteome</keyword>
<reference evidence="6" key="1">
    <citation type="submission" date="2006-08" db="EMBL/GenBank/DDBJ databases">
        <title>Complete sequence of Alkalilimnicola ehrilichei MLHE-1.</title>
        <authorList>
            <person name="Copeland A."/>
            <person name="Lucas S."/>
            <person name="Lapidus A."/>
            <person name="Barry K."/>
            <person name="Detter J.C."/>
            <person name="Glavina del Rio T."/>
            <person name="Hammon N."/>
            <person name="Israni S."/>
            <person name="Dalin E."/>
            <person name="Tice H."/>
            <person name="Pitluck S."/>
            <person name="Sims D."/>
            <person name="Brettin T."/>
            <person name="Bruce D."/>
            <person name="Han C."/>
            <person name="Tapia R."/>
            <person name="Gilna P."/>
            <person name="Schmutz J."/>
            <person name="Larimer F."/>
            <person name="Land M."/>
            <person name="Hauser L."/>
            <person name="Kyrpides N."/>
            <person name="Mikhailova N."/>
            <person name="Oremland R.S."/>
            <person name="Hoeft S.E."/>
            <person name="Switzer-Blum J."/>
            <person name="Kulp T."/>
            <person name="King G."/>
            <person name="Tabita R."/>
            <person name="Witte B."/>
            <person name="Santini J.M."/>
            <person name="Basu P."/>
            <person name="Hollibaugh J.T."/>
            <person name="Xie G."/>
            <person name="Stolz J.F."/>
            <person name="Richardson P."/>
        </authorList>
    </citation>
    <scope>NUCLEOTIDE SEQUENCE [LARGE SCALE GENOMIC DNA]</scope>
    <source>
        <strain evidence="6">ATCC BAA-1101 / DSM 17681 / MLHE-1</strain>
    </source>
</reference>
<evidence type="ECO:0000313" key="6">
    <source>
        <dbReference type="Proteomes" id="UP000001962"/>
    </source>
</evidence>